<protein>
    <submittedName>
        <fullName evidence="1">Uncharacterized protein</fullName>
    </submittedName>
</protein>
<dbReference type="Proteomes" id="UP001610334">
    <property type="component" value="Unassembled WGS sequence"/>
</dbReference>
<reference evidence="1 2" key="1">
    <citation type="submission" date="2024-07" db="EMBL/GenBank/DDBJ databases">
        <title>Section-level genome sequencing and comparative genomics of Aspergillus sections Usti and Cavernicolus.</title>
        <authorList>
            <consortium name="Lawrence Berkeley National Laboratory"/>
            <person name="Nybo J.L."/>
            <person name="Vesth T.C."/>
            <person name="Theobald S."/>
            <person name="Frisvad J.C."/>
            <person name="Larsen T.O."/>
            <person name="Kjaerboelling I."/>
            <person name="Rothschild-Mancinelli K."/>
            <person name="Lyhne E.K."/>
            <person name="Kogle M.E."/>
            <person name="Barry K."/>
            <person name="Clum A."/>
            <person name="Na H."/>
            <person name="Ledsgaard L."/>
            <person name="Lin J."/>
            <person name="Lipzen A."/>
            <person name="Kuo A."/>
            <person name="Riley R."/>
            <person name="Mondo S."/>
            <person name="Labutti K."/>
            <person name="Haridas S."/>
            <person name="Pangalinan J."/>
            <person name="Salamov A.A."/>
            <person name="Simmons B.A."/>
            <person name="Magnuson J.K."/>
            <person name="Chen J."/>
            <person name="Drula E."/>
            <person name="Henrissat B."/>
            <person name="Wiebenga A."/>
            <person name="Lubbers R.J."/>
            <person name="Gomes A.C."/>
            <person name="Makela M.R."/>
            <person name="Stajich J."/>
            <person name="Grigoriev I.V."/>
            <person name="Mortensen U.H."/>
            <person name="De Vries R.P."/>
            <person name="Baker S.E."/>
            <person name="Andersen M.R."/>
        </authorList>
    </citation>
    <scope>NUCLEOTIDE SEQUENCE [LARGE SCALE GENOMIC DNA]</scope>
    <source>
        <strain evidence="1 2">CBS 588.65</strain>
    </source>
</reference>
<name>A0ABR4HSG3_9EURO</name>
<evidence type="ECO:0000313" key="2">
    <source>
        <dbReference type="Proteomes" id="UP001610334"/>
    </source>
</evidence>
<gene>
    <name evidence="1" type="ORF">BJX63DRAFT_384542</name>
</gene>
<comment type="caution">
    <text evidence="1">The sequence shown here is derived from an EMBL/GenBank/DDBJ whole genome shotgun (WGS) entry which is preliminary data.</text>
</comment>
<proteinExistence type="predicted"/>
<keyword evidence="2" id="KW-1185">Reference proteome</keyword>
<sequence>MYIPYYIHQTMRLITVNILTDLPTQDLYAPRYTDLTDETEFQLQTRLTLVNDICSILEVLATAPIIAALNITWLDQRQQALLRSAIESGTLNKPYVNRFLMATWHDILEARRGRRGLEYEIPPIKIIVGKQTFPDEAKPGHHHLGILYPFNEELVQNEVFLAPRNGWRCYPKPQQGSVRTSASRSSRIYRLSRIYPQPIIESPDGQQDETWKVFPKIFFPDLHALIRQLLSNLVNILS</sequence>
<dbReference type="EMBL" id="JBFXLT010000015">
    <property type="protein sequence ID" value="KAL2818084.1"/>
    <property type="molecule type" value="Genomic_DNA"/>
</dbReference>
<organism evidence="1 2">
    <name type="scientific">Aspergillus granulosus</name>
    <dbReference type="NCBI Taxonomy" id="176169"/>
    <lineage>
        <taxon>Eukaryota</taxon>
        <taxon>Fungi</taxon>
        <taxon>Dikarya</taxon>
        <taxon>Ascomycota</taxon>
        <taxon>Pezizomycotina</taxon>
        <taxon>Eurotiomycetes</taxon>
        <taxon>Eurotiomycetidae</taxon>
        <taxon>Eurotiales</taxon>
        <taxon>Aspergillaceae</taxon>
        <taxon>Aspergillus</taxon>
        <taxon>Aspergillus subgen. Nidulantes</taxon>
    </lineage>
</organism>
<accession>A0ABR4HSG3</accession>
<evidence type="ECO:0000313" key="1">
    <source>
        <dbReference type="EMBL" id="KAL2818084.1"/>
    </source>
</evidence>